<dbReference type="Proteomes" id="UP000836841">
    <property type="component" value="Chromosome 6"/>
</dbReference>
<evidence type="ECO:0000313" key="2">
    <source>
        <dbReference type="EMBL" id="CAH2071741.1"/>
    </source>
</evidence>
<accession>A0AAU9SRP3</accession>
<evidence type="ECO:0000313" key="3">
    <source>
        <dbReference type="Proteomes" id="UP000836841"/>
    </source>
</evidence>
<protein>
    <submittedName>
        <fullName evidence="2">Uncharacterized protein</fullName>
    </submittedName>
</protein>
<reference evidence="2 3" key="1">
    <citation type="submission" date="2022-03" db="EMBL/GenBank/DDBJ databases">
        <authorList>
            <person name="Nunn A."/>
            <person name="Chopra R."/>
            <person name="Nunn A."/>
            <person name="Contreras Garrido A."/>
        </authorList>
    </citation>
    <scope>NUCLEOTIDE SEQUENCE [LARGE SCALE GENOMIC DNA]</scope>
</reference>
<feature type="compositionally biased region" description="Polar residues" evidence="1">
    <location>
        <begin position="49"/>
        <end position="80"/>
    </location>
</feature>
<feature type="compositionally biased region" description="Basic and acidic residues" evidence="1">
    <location>
        <begin position="1"/>
        <end position="45"/>
    </location>
</feature>
<gene>
    <name evidence="2" type="ORF">TAV2_LOCUS19479</name>
</gene>
<feature type="non-terminal residue" evidence="2">
    <location>
        <position position="1"/>
    </location>
</feature>
<name>A0AAU9SRP3_THLAR</name>
<organism evidence="2 3">
    <name type="scientific">Thlaspi arvense</name>
    <name type="common">Field penny-cress</name>
    <dbReference type="NCBI Taxonomy" id="13288"/>
    <lineage>
        <taxon>Eukaryota</taxon>
        <taxon>Viridiplantae</taxon>
        <taxon>Streptophyta</taxon>
        <taxon>Embryophyta</taxon>
        <taxon>Tracheophyta</taxon>
        <taxon>Spermatophyta</taxon>
        <taxon>Magnoliopsida</taxon>
        <taxon>eudicotyledons</taxon>
        <taxon>Gunneridae</taxon>
        <taxon>Pentapetalae</taxon>
        <taxon>rosids</taxon>
        <taxon>malvids</taxon>
        <taxon>Brassicales</taxon>
        <taxon>Brassicaceae</taxon>
        <taxon>Thlaspideae</taxon>
        <taxon>Thlaspi</taxon>
    </lineage>
</organism>
<keyword evidence="3" id="KW-1185">Reference proteome</keyword>
<dbReference type="EMBL" id="OU466862">
    <property type="protein sequence ID" value="CAH2071741.1"/>
    <property type="molecule type" value="Genomic_DNA"/>
</dbReference>
<feature type="non-terminal residue" evidence="2">
    <location>
        <position position="124"/>
    </location>
</feature>
<feature type="region of interest" description="Disordered" evidence="1">
    <location>
        <begin position="105"/>
        <end position="124"/>
    </location>
</feature>
<proteinExistence type="predicted"/>
<evidence type="ECO:0000256" key="1">
    <source>
        <dbReference type="SAM" id="MobiDB-lite"/>
    </source>
</evidence>
<sequence length="124" mass="14619">RLRERKPERSENRKGEKERQRESSCLRRKEDEREGSRYQRKREEPSLPNHHQSSPNTVAQRTRSACHHSSPSDPKSSTVELNREEATKIHRFSSPSLTVRLHHCKLRLPNGVTDSDSQEEKKKR</sequence>
<dbReference type="AlphaFoldDB" id="A0AAU9SRP3"/>
<feature type="region of interest" description="Disordered" evidence="1">
    <location>
        <begin position="1"/>
        <end position="94"/>
    </location>
</feature>